<protein>
    <recommendedName>
        <fullName evidence="3">Lysine N-acyltransferase MbtK</fullName>
    </recommendedName>
    <alternativeName>
        <fullName evidence="5">Mycobactin synthase protein K</fullName>
    </alternativeName>
</protein>
<dbReference type="PANTHER" id="PTHR31438:SF1">
    <property type="entry name" value="LYSINE N-ACYLTRANSFERASE C17G9.06C-RELATED"/>
    <property type="match status" value="1"/>
</dbReference>
<dbReference type="PANTHER" id="PTHR31438">
    <property type="entry name" value="LYSINE N-ACYLTRANSFERASE C17G9.06C-RELATED"/>
    <property type="match status" value="1"/>
</dbReference>
<evidence type="ECO:0000313" key="8">
    <source>
        <dbReference type="EMBL" id="NGO73365.1"/>
    </source>
</evidence>
<organism evidence="8 9">
    <name type="scientific">Streptomyces boncukensis</name>
    <dbReference type="NCBI Taxonomy" id="2711219"/>
    <lineage>
        <taxon>Bacteria</taxon>
        <taxon>Bacillati</taxon>
        <taxon>Actinomycetota</taxon>
        <taxon>Actinomycetes</taxon>
        <taxon>Kitasatosporales</taxon>
        <taxon>Streptomycetaceae</taxon>
        <taxon>Streptomyces</taxon>
    </lineage>
</organism>
<dbReference type="Proteomes" id="UP000477722">
    <property type="component" value="Unassembled WGS sequence"/>
</dbReference>
<comment type="function">
    <text evidence="1">Acyltransferase required for the direct transfer of medium- to long-chain fatty acyl moieties from a carrier protein (MbtL) on to the epsilon-amino group of lysine residue in the mycobactin core.</text>
</comment>
<evidence type="ECO:0000259" key="7">
    <source>
        <dbReference type="PROSITE" id="PS51186"/>
    </source>
</evidence>
<dbReference type="RefSeq" id="WP_165303014.1">
    <property type="nucleotide sequence ID" value="NZ_JAAKZZ010000705.1"/>
</dbReference>
<feature type="compositionally biased region" description="Basic and acidic residues" evidence="6">
    <location>
        <begin position="74"/>
        <end position="84"/>
    </location>
</feature>
<evidence type="ECO:0000256" key="1">
    <source>
        <dbReference type="ARBA" id="ARBA00003818"/>
    </source>
</evidence>
<dbReference type="EMBL" id="JAAKZZ010000705">
    <property type="protein sequence ID" value="NGO73365.1"/>
    <property type="molecule type" value="Genomic_DNA"/>
</dbReference>
<feature type="region of interest" description="Disordered" evidence="6">
    <location>
        <begin position="74"/>
        <end position="97"/>
    </location>
</feature>
<name>A0A6G4X767_9ACTN</name>
<comment type="caution">
    <text evidence="8">The sequence shown here is derived from an EMBL/GenBank/DDBJ whole genome shotgun (WGS) entry which is preliminary data.</text>
</comment>
<evidence type="ECO:0000256" key="2">
    <source>
        <dbReference type="ARBA" id="ARBA00005102"/>
    </source>
</evidence>
<dbReference type="Pfam" id="PF13523">
    <property type="entry name" value="Acetyltransf_8"/>
    <property type="match status" value="1"/>
</dbReference>
<keyword evidence="8" id="KW-0808">Transferase</keyword>
<keyword evidence="9" id="KW-1185">Reference proteome</keyword>
<dbReference type="AlphaFoldDB" id="A0A6G4X767"/>
<feature type="domain" description="N-acetyltransferase" evidence="7">
    <location>
        <begin position="118"/>
        <end position="283"/>
    </location>
</feature>
<reference evidence="8 9" key="1">
    <citation type="submission" date="2020-02" db="EMBL/GenBank/DDBJ databases">
        <title>Whole-genome analyses of novel actinobacteria.</title>
        <authorList>
            <person name="Sahin N."/>
            <person name="Tatar D."/>
        </authorList>
    </citation>
    <scope>NUCLEOTIDE SEQUENCE [LARGE SCALE GENOMIC DNA]</scope>
    <source>
        <strain evidence="8 9">SB3404</strain>
    </source>
</reference>
<feature type="compositionally biased region" description="Low complexity" evidence="6">
    <location>
        <begin position="1"/>
        <end position="26"/>
    </location>
</feature>
<dbReference type="InterPro" id="IPR000182">
    <property type="entry name" value="GNAT_dom"/>
</dbReference>
<dbReference type="SMART" id="SM01006">
    <property type="entry name" value="AlcB"/>
    <property type="match status" value="1"/>
</dbReference>
<comment type="pathway">
    <text evidence="2">Siderophore biosynthesis; mycobactin biosynthesis.</text>
</comment>
<sequence>MSHPQPRSAPQAPPSSDDTLDTLDTSGQDGRADRRAGDGCDESGRDADGCDDDTLSLEVPGELTELLAERDNYDAQHEPPHGTREAAPCGTAAEPRGRHGLLDALPEWPPVRTPAGRFRLTPVQLERDLPLISAWMNDPAVAAFWELDGPHEVTAAHLRRQLEGDGRSVPCLGELDGTPMSYWEVYRADLDPLARHCRTLPHDTGLHLLIGGVAHRGRGIGTALLRSVADLVLDQRPLCRRVLAEPDVRNTPSVAAFLGAGFRFGAEVRLPDKRAALMVRDREHRAAL</sequence>
<proteinExistence type="predicted"/>
<accession>A0A6G4X767</accession>
<evidence type="ECO:0000256" key="4">
    <source>
        <dbReference type="ARBA" id="ARBA00023251"/>
    </source>
</evidence>
<keyword evidence="4" id="KW-0046">Antibiotic resistance</keyword>
<dbReference type="Gene3D" id="3.40.630.30">
    <property type="match status" value="1"/>
</dbReference>
<feature type="compositionally biased region" description="Basic and acidic residues" evidence="6">
    <location>
        <begin position="30"/>
        <end position="48"/>
    </location>
</feature>
<dbReference type="GO" id="GO:0019290">
    <property type="term" value="P:siderophore biosynthetic process"/>
    <property type="evidence" value="ECO:0007669"/>
    <property type="project" value="InterPro"/>
</dbReference>
<dbReference type="UniPathway" id="UPA00011"/>
<evidence type="ECO:0000256" key="5">
    <source>
        <dbReference type="ARBA" id="ARBA00031122"/>
    </source>
</evidence>
<evidence type="ECO:0000313" key="9">
    <source>
        <dbReference type="Proteomes" id="UP000477722"/>
    </source>
</evidence>
<feature type="region of interest" description="Disordered" evidence="6">
    <location>
        <begin position="1"/>
        <end position="56"/>
    </location>
</feature>
<dbReference type="InterPro" id="IPR019432">
    <property type="entry name" value="Acyltransferase_MbtK/IucB-like"/>
</dbReference>
<dbReference type="InterPro" id="IPR016181">
    <property type="entry name" value="Acyl_CoA_acyltransferase"/>
</dbReference>
<dbReference type="SUPFAM" id="SSF55729">
    <property type="entry name" value="Acyl-CoA N-acyltransferases (Nat)"/>
    <property type="match status" value="1"/>
</dbReference>
<evidence type="ECO:0000256" key="3">
    <source>
        <dbReference type="ARBA" id="ARBA00020586"/>
    </source>
</evidence>
<dbReference type="PROSITE" id="PS51186">
    <property type="entry name" value="GNAT"/>
    <property type="match status" value="1"/>
</dbReference>
<evidence type="ECO:0000256" key="6">
    <source>
        <dbReference type="SAM" id="MobiDB-lite"/>
    </source>
</evidence>
<dbReference type="GO" id="GO:0016410">
    <property type="term" value="F:N-acyltransferase activity"/>
    <property type="evidence" value="ECO:0007669"/>
    <property type="project" value="TreeGrafter"/>
</dbReference>
<gene>
    <name evidence="8" type="ORF">G5C65_34550</name>
</gene>
<dbReference type="GO" id="GO:0046677">
    <property type="term" value="P:response to antibiotic"/>
    <property type="evidence" value="ECO:0007669"/>
    <property type="project" value="UniProtKB-KW"/>
</dbReference>